<organism evidence="4 5">
    <name type="scientific">Medicago truncatula</name>
    <name type="common">Barrel medic</name>
    <name type="synonym">Medicago tribuloides</name>
    <dbReference type="NCBI Taxonomy" id="3880"/>
    <lineage>
        <taxon>Eukaryota</taxon>
        <taxon>Viridiplantae</taxon>
        <taxon>Streptophyta</taxon>
        <taxon>Embryophyta</taxon>
        <taxon>Tracheophyta</taxon>
        <taxon>Spermatophyta</taxon>
        <taxon>Magnoliopsida</taxon>
        <taxon>eudicotyledons</taxon>
        <taxon>Gunneridae</taxon>
        <taxon>Pentapetalae</taxon>
        <taxon>rosids</taxon>
        <taxon>fabids</taxon>
        <taxon>Fabales</taxon>
        <taxon>Fabaceae</taxon>
        <taxon>Papilionoideae</taxon>
        <taxon>50 kb inversion clade</taxon>
        <taxon>NPAAA clade</taxon>
        <taxon>Hologalegina</taxon>
        <taxon>IRL clade</taxon>
        <taxon>Trifolieae</taxon>
        <taxon>Medicago</taxon>
    </lineage>
</organism>
<dbReference type="PANTHER" id="PTHR31642:SF11">
    <property type="entry name" value="SHIKIMATE O-HYDROXYCINNAMOYLTRANSFERASE"/>
    <property type="match status" value="1"/>
</dbReference>
<dbReference type="InterPro" id="IPR050317">
    <property type="entry name" value="Plant_Fungal_Acyltransferase"/>
</dbReference>
<dbReference type="AlphaFoldDB" id="A0A396GTN6"/>
<dbReference type="Pfam" id="PF02458">
    <property type="entry name" value="Transferase"/>
    <property type="match status" value="1"/>
</dbReference>
<accession>A0A396GTN6</accession>
<dbReference type="Gene3D" id="3.30.559.10">
    <property type="entry name" value="Chloramphenicol acetyltransferase-like domain"/>
    <property type="match status" value="1"/>
</dbReference>
<sequence length="161" mass="19085">MNLKSEFYLYFETKGVLDSVEPDQKTKMIINVRDSTMVQPLDQEVARRRVWNSNLDLKAPSIHTLGVYFYKTNTTSNFLDAKIMKEALIKVLVLFYPMSDLFFFFSDKDNRVEIDCDSYGVFFVEPCWFQFPTTLMWLRSSSKCIRTSFNHLNHHLMLHKK</sequence>
<dbReference type="Proteomes" id="UP000265566">
    <property type="component" value="Chromosome 8"/>
</dbReference>
<evidence type="ECO:0000313" key="4">
    <source>
        <dbReference type="EMBL" id="RHN41977.1"/>
    </source>
</evidence>
<dbReference type="EC" id="2.3.1.133" evidence="4"/>
<evidence type="ECO:0000256" key="3">
    <source>
        <dbReference type="ARBA" id="ARBA00023315"/>
    </source>
</evidence>
<reference evidence="5" key="1">
    <citation type="journal article" date="2018" name="Nat. Plants">
        <title>Whole-genome landscape of Medicago truncatula symbiotic genes.</title>
        <authorList>
            <person name="Pecrix Y."/>
            <person name="Staton S.E."/>
            <person name="Sallet E."/>
            <person name="Lelandais-Briere C."/>
            <person name="Moreau S."/>
            <person name="Carrere S."/>
            <person name="Blein T."/>
            <person name="Jardinaud M.F."/>
            <person name="Latrasse D."/>
            <person name="Zouine M."/>
            <person name="Zahm M."/>
            <person name="Kreplak J."/>
            <person name="Mayjonade B."/>
            <person name="Satge C."/>
            <person name="Perez M."/>
            <person name="Cauet S."/>
            <person name="Marande W."/>
            <person name="Chantry-Darmon C."/>
            <person name="Lopez-Roques C."/>
            <person name="Bouchez O."/>
            <person name="Berard A."/>
            <person name="Debelle F."/>
            <person name="Munos S."/>
            <person name="Bendahmane A."/>
            <person name="Berges H."/>
            <person name="Niebel A."/>
            <person name="Buitink J."/>
            <person name="Frugier F."/>
            <person name="Benhamed M."/>
            <person name="Crespi M."/>
            <person name="Gouzy J."/>
            <person name="Gamas P."/>
        </authorList>
    </citation>
    <scope>NUCLEOTIDE SEQUENCE [LARGE SCALE GENOMIC DNA]</scope>
    <source>
        <strain evidence="5">cv. Jemalong A17</strain>
    </source>
</reference>
<protein>
    <submittedName>
        <fullName evidence="4">Putative shikimate O-hydroxycinnamoyltransferase</fullName>
        <ecNumber evidence="4">2.3.1.133</ecNumber>
    </submittedName>
</protein>
<dbReference type="EMBL" id="PSQE01000008">
    <property type="protein sequence ID" value="RHN41977.1"/>
    <property type="molecule type" value="Genomic_DNA"/>
</dbReference>
<comment type="similarity">
    <text evidence="1">Belongs to the plant acyltransferase family.</text>
</comment>
<evidence type="ECO:0000313" key="5">
    <source>
        <dbReference type="Proteomes" id="UP000265566"/>
    </source>
</evidence>
<dbReference type="GO" id="GO:0047172">
    <property type="term" value="F:shikimate O-hydroxycinnamoyltransferase activity"/>
    <property type="evidence" value="ECO:0007669"/>
    <property type="project" value="UniProtKB-EC"/>
</dbReference>
<gene>
    <name evidence="4" type="ORF">MtrunA17_Chr8g0371851</name>
</gene>
<evidence type="ECO:0000256" key="1">
    <source>
        <dbReference type="ARBA" id="ARBA00009861"/>
    </source>
</evidence>
<dbReference type="InterPro" id="IPR023213">
    <property type="entry name" value="CAT-like_dom_sf"/>
</dbReference>
<comment type="caution">
    <text evidence="4">The sequence shown here is derived from an EMBL/GenBank/DDBJ whole genome shotgun (WGS) entry which is preliminary data.</text>
</comment>
<keyword evidence="3 4" id="KW-0012">Acyltransferase</keyword>
<proteinExistence type="inferred from homology"/>
<name>A0A396GTN6_MEDTR</name>
<evidence type="ECO:0000256" key="2">
    <source>
        <dbReference type="ARBA" id="ARBA00022679"/>
    </source>
</evidence>
<dbReference type="Gramene" id="rna48358">
    <property type="protein sequence ID" value="RHN41977.1"/>
    <property type="gene ID" value="gene48358"/>
</dbReference>
<keyword evidence="2 4" id="KW-0808">Transferase</keyword>
<dbReference type="PANTHER" id="PTHR31642">
    <property type="entry name" value="TRICHOTHECENE 3-O-ACETYLTRANSFERASE"/>
    <property type="match status" value="1"/>
</dbReference>